<gene>
    <name evidence="1" type="ORF">PSS4_v1_400048</name>
</gene>
<name>A0A0S4U6W5_RALSL</name>
<organism evidence="1">
    <name type="scientific">Ralstonia solanacearum</name>
    <name type="common">Pseudomonas solanacearum</name>
    <dbReference type="NCBI Taxonomy" id="305"/>
    <lineage>
        <taxon>Bacteria</taxon>
        <taxon>Pseudomonadati</taxon>
        <taxon>Pseudomonadota</taxon>
        <taxon>Betaproteobacteria</taxon>
        <taxon>Burkholderiales</taxon>
        <taxon>Burkholderiaceae</taxon>
        <taxon>Ralstonia</taxon>
        <taxon>Ralstonia solanacearum species complex</taxon>
    </lineage>
</organism>
<proteinExistence type="predicted"/>
<dbReference type="EMBL" id="LN899821">
    <property type="protein sequence ID" value="CUV17949.1"/>
    <property type="molecule type" value="Genomic_DNA"/>
</dbReference>
<dbReference type="PROSITE" id="PS51257">
    <property type="entry name" value="PROKAR_LIPOPROTEIN"/>
    <property type="match status" value="1"/>
</dbReference>
<reference evidence="1" key="1">
    <citation type="submission" date="2015-10" db="EMBL/GenBank/DDBJ databases">
        <authorList>
            <person name="Gilbert D.G."/>
        </authorList>
    </citation>
    <scope>NUCLEOTIDE SEQUENCE</scope>
    <source>
        <strain evidence="1">Phyl III-seqv23</strain>
    </source>
</reference>
<evidence type="ECO:0000313" key="1">
    <source>
        <dbReference type="EMBL" id="CUV17949.1"/>
    </source>
</evidence>
<sequence length="152" mass="17145">MTPDIRYLTNFNMPCRMRAILTLSLVMIGCLRQPATRAIYLGVGPKQRFVDFIVRTQAIPATEDEIYLPTTGQGWLAAFLIDEAGIPLLKSYVAATAIDAMRWVCEIMLRRYVTTLSEIQGFAFLPSHRRKLEAPPLRHASATFHHLGLLLT</sequence>
<protein>
    <submittedName>
        <fullName evidence="1">Uncharacterized protein</fullName>
    </submittedName>
</protein>
<dbReference type="AlphaFoldDB" id="A0A0S4U6W5"/>
<accession>A0A0S4U6W5</accession>